<gene>
    <name evidence="1" type="ORF">Sjap_018172</name>
</gene>
<organism evidence="1 2">
    <name type="scientific">Stephania japonica</name>
    <dbReference type="NCBI Taxonomy" id="461633"/>
    <lineage>
        <taxon>Eukaryota</taxon>
        <taxon>Viridiplantae</taxon>
        <taxon>Streptophyta</taxon>
        <taxon>Embryophyta</taxon>
        <taxon>Tracheophyta</taxon>
        <taxon>Spermatophyta</taxon>
        <taxon>Magnoliopsida</taxon>
        <taxon>Ranunculales</taxon>
        <taxon>Menispermaceae</taxon>
        <taxon>Menispermoideae</taxon>
        <taxon>Cissampelideae</taxon>
        <taxon>Stephania</taxon>
    </lineage>
</organism>
<proteinExistence type="predicted"/>
<reference evidence="1 2" key="1">
    <citation type="submission" date="2024-01" db="EMBL/GenBank/DDBJ databases">
        <title>Genome assemblies of Stephania.</title>
        <authorList>
            <person name="Yang L."/>
        </authorList>
    </citation>
    <scope>NUCLEOTIDE SEQUENCE [LARGE SCALE GENOMIC DNA]</scope>
    <source>
        <strain evidence="1">QJT</strain>
        <tissue evidence="1">Leaf</tissue>
    </source>
</reference>
<comment type="caution">
    <text evidence="1">The sequence shown here is derived from an EMBL/GenBank/DDBJ whole genome shotgun (WGS) entry which is preliminary data.</text>
</comment>
<dbReference type="AlphaFoldDB" id="A0AAP0I7K5"/>
<evidence type="ECO:0000313" key="2">
    <source>
        <dbReference type="Proteomes" id="UP001417504"/>
    </source>
</evidence>
<keyword evidence="2" id="KW-1185">Reference proteome</keyword>
<protein>
    <submittedName>
        <fullName evidence="1">Uncharacterized protein</fullName>
    </submittedName>
</protein>
<dbReference type="Proteomes" id="UP001417504">
    <property type="component" value="Unassembled WGS sequence"/>
</dbReference>
<accession>A0AAP0I7K5</accession>
<dbReference type="EMBL" id="JBBNAE010000007">
    <property type="protein sequence ID" value="KAK9110112.1"/>
    <property type="molecule type" value="Genomic_DNA"/>
</dbReference>
<name>A0AAP0I7K5_9MAGN</name>
<evidence type="ECO:0000313" key="1">
    <source>
        <dbReference type="EMBL" id="KAK9110112.1"/>
    </source>
</evidence>
<sequence length="97" mass="10862">MEETSSSTAVQRGRRRGLVVDWWRSSGGRRRKHKEGFADELRGAAAAGTNFDEASLVMSTCEEKEKEENEGMCRSLLGFCSSRHLESKTPLKAMVRP</sequence>